<proteinExistence type="predicted"/>
<evidence type="ECO:0000313" key="1">
    <source>
        <dbReference type="EMBL" id="KAJ1356215.1"/>
    </source>
</evidence>
<reference evidence="1" key="1">
    <citation type="submission" date="2021-06" db="EMBL/GenBank/DDBJ databases">
        <title>Parelaphostrongylus tenuis whole genome reference sequence.</title>
        <authorList>
            <person name="Garwood T.J."/>
            <person name="Larsen P.A."/>
            <person name="Fountain-Jones N.M."/>
            <person name="Garbe J.R."/>
            <person name="Macchietto M.G."/>
            <person name="Kania S.A."/>
            <person name="Gerhold R.W."/>
            <person name="Richards J.E."/>
            <person name="Wolf T.M."/>
        </authorList>
    </citation>
    <scope>NUCLEOTIDE SEQUENCE</scope>
    <source>
        <strain evidence="1">MNPRO001-30</strain>
        <tissue evidence="1">Meninges</tissue>
    </source>
</reference>
<dbReference type="Proteomes" id="UP001196413">
    <property type="component" value="Unassembled WGS sequence"/>
</dbReference>
<dbReference type="AlphaFoldDB" id="A0AAD5QP17"/>
<evidence type="ECO:0000313" key="2">
    <source>
        <dbReference type="Proteomes" id="UP001196413"/>
    </source>
</evidence>
<organism evidence="1 2">
    <name type="scientific">Parelaphostrongylus tenuis</name>
    <name type="common">Meningeal worm</name>
    <dbReference type="NCBI Taxonomy" id="148309"/>
    <lineage>
        <taxon>Eukaryota</taxon>
        <taxon>Metazoa</taxon>
        <taxon>Ecdysozoa</taxon>
        <taxon>Nematoda</taxon>
        <taxon>Chromadorea</taxon>
        <taxon>Rhabditida</taxon>
        <taxon>Rhabditina</taxon>
        <taxon>Rhabditomorpha</taxon>
        <taxon>Strongyloidea</taxon>
        <taxon>Metastrongylidae</taxon>
        <taxon>Parelaphostrongylus</taxon>
    </lineage>
</organism>
<sequence>MDVVRIGTTNSIHAAICYNKSYRNTVTAIYLDGPPLHRNQNANVSKPYHQCLWEHLIPYILATWFREMRLTASKECNCTNFFGQTLDTLIDCYPKCSTKIQLLYRFHTETMVKGVGQDNLLWSKLFTSQLQ</sequence>
<accession>A0AAD5QP17</accession>
<gene>
    <name evidence="1" type="ORF">KIN20_013888</name>
</gene>
<dbReference type="EMBL" id="JAHQIW010002742">
    <property type="protein sequence ID" value="KAJ1356215.1"/>
    <property type="molecule type" value="Genomic_DNA"/>
</dbReference>
<keyword evidence="2" id="KW-1185">Reference proteome</keyword>
<protein>
    <submittedName>
        <fullName evidence="1">Uncharacterized protein</fullName>
    </submittedName>
</protein>
<comment type="caution">
    <text evidence="1">The sequence shown here is derived from an EMBL/GenBank/DDBJ whole genome shotgun (WGS) entry which is preliminary data.</text>
</comment>
<name>A0AAD5QP17_PARTN</name>